<dbReference type="EMBL" id="RSCJ01000002">
    <property type="protein sequence ID" value="RUR85838.1"/>
    <property type="molecule type" value="Genomic_DNA"/>
</dbReference>
<evidence type="ECO:0000313" key="2">
    <source>
        <dbReference type="Proteomes" id="UP000268857"/>
    </source>
</evidence>
<comment type="caution">
    <text evidence="1">The sequence shown here is derived from an EMBL/GenBank/DDBJ whole genome shotgun (WGS) entry which is preliminary data.</text>
</comment>
<evidence type="ECO:0008006" key="3">
    <source>
        <dbReference type="Google" id="ProtNLM"/>
    </source>
</evidence>
<protein>
    <recommendedName>
        <fullName evidence="3">DUF2281 domain-containing protein</fullName>
    </recommendedName>
</protein>
<proteinExistence type="predicted"/>
<dbReference type="STRING" id="211165.GCA_000317285_05984"/>
<dbReference type="Proteomes" id="UP000268857">
    <property type="component" value="Unassembled WGS sequence"/>
</dbReference>
<gene>
    <name evidence="1" type="ORF">PCC6912_06630</name>
</gene>
<accession>A0A433NPT1</accession>
<name>A0A433NPT1_CHLFR</name>
<keyword evidence="2" id="KW-1185">Reference proteome</keyword>
<reference evidence="1 2" key="1">
    <citation type="journal article" date="2019" name="Genome Biol. Evol.">
        <title>Day and night: Metabolic profiles and evolutionary relationships of six axenic non-marine cyanobacteria.</title>
        <authorList>
            <person name="Will S.E."/>
            <person name="Henke P."/>
            <person name="Boedeker C."/>
            <person name="Huang S."/>
            <person name="Brinkmann H."/>
            <person name="Rohde M."/>
            <person name="Jarek M."/>
            <person name="Friedl T."/>
            <person name="Seufert S."/>
            <person name="Schumacher M."/>
            <person name="Overmann J."/>
            <person name="Neumann-Schaal M."/>
            <person name="Petersen J."/>
        </authorList>
    </citation>
    <scope>NUCLEOTIDE SEQUENCE [LARGE SCALE GENOMIC DNA]</scope>
    <source>
        <strain evidence="1 2">PCC 6912</strain>
    </source>
</reference>
<evidence type="ECO:0000313" key="1">
    <source>
        <dbReference type="EMBL" id="RUR85838.1"/>
    </source>
</evidence>
<dbReference type="AlphaFoldDB" id="A0A433NPT1"/>
<organism evidence="1 2">
    <name type="scientific">Chlorogloeopsis fritschii PCC 6912</name>
    <dbReference type="NCBI Taxonomy" id="211165"/>
    <lineage>
        <taxon>Bacteria</taxon>
        <taxon>Bacillati</taxon>
        <taxon>Cyanobacteriota</taxon>
        <taxon>Cyanophyceae</taxon>
        <taxon>Nostocales</taxon>
        <taxon>Chlorogloeopsidaceae</taxon>
        <taxon>Chlorogloeopsis</taxon>
    </lineage>
</organism>
<sequence>MKWGKNMTAKEQLLREIEEASENLIEEVLDFLLFAKARRNQLDTNSKTASQLTVDSSEQQLQQKSKPIWEMFEDFTNELPEEIIAQLPTDGAAQIDHYLYGKPKQEP</sequence>